<name>A0A2P6SD28_ROSCH</name>
<keyword evidence="3" id="KW-1185">Reference proteome</keyword>
<comment type="caution">
    <text evidence="2">The sequence shown here is derived from an EMBL/GenBank/DDBJ whole genome shotgun (WGS) entry which is preliminary data.</text>
</comment>
<gene>
    <name evidence="2" type="ORF">RchiOBHm_Chr1g0337901</name>
</gene>
<evidence type="ECO:0000313" key="2">
    <source>
        <dbReference type="EMBL" id="PRQ56577.1"/>
    </source>
</evidence>
<evidence type="ECO:0000313" key="3">
    <source>
        <dbReference type="Proteomes" id="UP000238479"/>
    </source>
</evidence>
<dbReference type="Proteomes" id="UP000238479">
    <property type="component" value="Chromosome 1"/>
</dbReference>
<dbReference type="Gene3D" id="3.30.70.100">
    <property type="match status" value="1"/>
</dbReference>
<dbReference type="InterPro" id="IPR013097">
    <property type="entry name" value="Dabb"/>
</dbReference>
<accession>A0A2P6SD28</accession>
<protein>
    <recommendedName>
        <fullName evidence="1">Stress-response A/B barrel domain-containing protein</fullName>
    </recommendedName>
</protein>
<dbReference type="SUPFAM" id="SSF54909">
    <property type="entry name" value="Dimeric alpha+beta barrel"/>
    <property type="match status" value="1"/>
</dbReference>
<dbReference type="EMBL" id="PDCK01000039">
    <property type="protein sequence ID" value="PRQ56577.1"/>
    <property type="molecule type" value="Genomic_DNA"/>
</dbReference>
<dbReference type="AlphaFoldDB" id="A0A2P6SD28"/>
<reference evidence="2 3" key="1">
    <citation type="journal article" date="2018" name="Nat. Genet.">
        <title>The Rosa genome provides new insights in the design of modern roses.</title>
        <authorList>
            <person name="Bendahmane M."/>
        </authorList>
    </citation>
    <scope>NUCLEOTIDE SEQUENCE [LARGE SCALE GENOMIC DNA]</scope>
    <source>
        <strain evidence="3">cv. Old Blush</strain>
    </source>
</reference>
<feature type="domain" description="Stress-response A/B barrel" evidence="1">
    <location>
        <begin position="8"/>
        <end position="47"/>
    </location>
</feature>
<proteinExistence type="predicted"/>
<dbReference type="InterPro" id="IPR011008">
    <property type="entry name" value="Dimeric_a/b-barrel"/>
</dbReference>
<evidence type="ECO:0000259" key="1">
    <source>
        <dbReference type="Pfam" id="PF07876"/>
    </source>
</evidence>
<sequence>MEEAKGVVKHVLLAEFKEGVTESEIEQLIGGFANLVNLIDPMESFHWYYPLYYFPAHSACDVVDSVFSLLLVIWCLLGFKHPTLAKFVVKWAEFCRKPKILGLNLKPKMLGLNLDDPVGIVSFTIFMFGIKLGKDVSIENLHQGSLISLSPALRVMRLLRSI</sequence>
<dbReference type="Pfam" id="PF07876">
    <property type="entry name" value="Dabb"/>
    <property type="match status" value="1"/>
</dbReference>
<organism evidence="2 3">
    <name type="scientific">Rosa chinensis</name>
    <name type="common">China rose</name>
    <dbReference type="NCBI Taxonomy" id="74649"/>
    <lineage>
        <taxon>Eukaryota</taxon>
        <taxon>Viridiplantae</taxon>
        <taxon>Streptophyta</taxon>
        <taxon>Embryophyta</taxon>
        <taxon>Tracheophyta</taxon>
        <taxon>Spermatophyta</taxon>
        <taxon>Magnoliopsida</taxon>
        <taxon>eudicotyledons</taxon>
        <taxon>Gunneridae</taxon>
        <taxon>Pentapetalae</taxon>
        <taxon>rosids</taxon>
        <taxon>fabids</taxon>
        <taxon>Rosales</taxon>
        <taxon>Rosaceae</taxon>
        <taxon>Rosoideae</taxon>
        <taxon>Rosoideae incertae sedis</taxon>
        <taxon>Rosa</taxon>
    </lineage>
</organism>
<dbReference type="Gramene" id="PRQ56577">
    <property type="protein sequence ID" value="PRQ56577"/>
    <property type="gene ID" value="RchiOBHm_Chr1g0337901"/>
</dbReference>